<feature type="region of interest" description="Disordered" evidence="1">
    <location>
        <begin position="208"/>
        <end position="252"/>
    </location>
</feature>
<dbReference type="AlphaFoldDB" id="A0A9E7SUS1"/>
<dbReference type="Proteomes" id="UP001056855">
    <property type="component" value="Chromosome"/>
</dbReference>
<evidence type="ECO:0000313" key="2">
    <source>
        <dbReference type="EMBL" id="UTF52271.1"/>
    </source>
</evidence>
<feature type="compositionally biased region" description="Acidic residues" evidence="1">
    <location>
        <begin position="239"/>
        <end position="252"/>
    </location>
</feature>
<evidence type="ECO:0000313" key="3">
    <source>
        <dbReference type="Proteomes" id="UP001056855"/>
    </source>
</evidence>
<proteinExistence type="predicted"/>
<sequence length="252" mass="27780">MLYDDAIITRLEGEALHAMEDLITLCEGCHSWFHKKPTGDELPLGLSDGDRRALLPHDYLILRVLVESGPCSMSDLQEAMAVIVSPSTVRERTWRLMGLDYEVFSRDQPLVDQDTVTGNWGLATQVSTSERGRIPNDVKSVVQRVHDELVRQALACGCDRATVKDVFGIARRTTWNKQYRAQAYDFPIGAFEQGTTVSTGQAAAIERNVNEDSMSADTQSLDLGEPDEVWPPSMAGDTGSEEVMAEGSDETA</sequence>
<keyword evidence="2" id="KW-0540">Nuclease</keyword>
<accession>A0A9E7SUS1</accession>
<dbReference type="GeneID" id="73290528"/>
<feature type="compositionally biased region" description="Polar residues" evidence="1">
    <location>
        <begin position="211"/>
        <end position="221"/>
    </location>
</feature>
<name>A0A9E7SUS1_9EURY</name>
<keyword evidence="2" id="KW-0378">Hydrolase</keyword>
<protein>
    <submittedName>
        <fullName evidence="2">HNH endonuclease</fullName>
    </submittedName>
</protein>
<evidence type="ECO:0000256" key="1">
    <source>
        <dbReference type="SAM" id="MobiDB-lite"/>
    </source>
</evidence>
<dbReference type="EMBL" id="CP100355">
    <property type="protein sequence ID" value="UTF52271.1"/>
    <property type="molecule type" value="Genomic_DNA"/>
</dbReference>
<organism evidence="2 3">
    <name type="scientific">Natronosalvus rutilus</name>
    <dbReference type="NCBI Taxonomy" id="2953753"/>
    <lineage>
        <taxon>Archaea</taxon>
        <taxon>Methanobacteriati</taxon>
        <taxon>Methanobacteriota</taxon>
        <taxon>Stenosarchaea group</taxon>
        <taxon>Halobacteria</taxon>
        <taxon>Halobacteriales</taxon>
        <taxon>Natrialbaceae</taxon>
        <taxon>Natronosalvus</taxon>
    </lineage>
</organism>
<keyword evidence="3" id="KW-1185">Reference proteome</keyword>
<keyword evidence="2" id="KW-0255">Endonuclease</keyword>
<dbReference type="KEGG" id="sawl:NGM29_10740"/>
<dbReference type="RefSeq" id="WP_254156131.1">
    <property type="nucleotide sequence ID" value="NZ_CP100355.1"/>
</dbReference>
<gene>
    <name evidence="2" type="ORF">NGM29_10740</name>
</gene>
<reference evidence="2" key="1">
    <citation type="submission" date="2022-06" db="EMBL/GenBank/DDBJ databases">
        <title>Diverse halophilic archaea isolated from saline environments.</title>
        <authorList>
            <person name="Cui H.-L."/>
        </authorList>
    </citation>
    <scope>NUCLEOTIDE SEQUENCE</scope>
    <source>
        <strain evidence="2">WLHS1</strain>
    </source>
</reference>
<dbReference type="GO" id="GO:0004519">
    <property type="term" value="F:endonuclease activity"/>
    <property type="evidence" value="ECO:0007669"/>
    <property type="project" value="UniProtKB-KW"/>
</dbReference>